<protein>
    <submittedName>
        <fullName evidence="2">Uncharacterized protein</fullName>
    </submittedName>
</protein>
<gene>
    <name evidence="2" type="ORF">BaRGS_00012216</name>
</gene>
<evidence type="ECO:0000313" key="2">
    <source>
        <dbReference type="EMBL" id="KAK7496564.1"/>
    </source>
</evidence>
<keyword evidence="3" id="KW-1185">Reference proteome</keyword>
<evidence type="ECO:0000256" key="1">
    <source>
        <dbReference type="SAM" id="MobiDB-lite"/>
    </source>
</evidence>
<feature type="compositionally biased region" description="Polar residues" evidence="1">
    <location>
        <begin position="58"/>
        <end position="72"/>
    </location>
</feature>
<name>A0ABD0LAY7_9CAEN</name>
<comment type="caution">
    <text evidence="2">The sequence shown here is derived from an EMBL/GenBank/DDBJ whole genome shotgun (WGS) entry which is preliminary data.</text>
</comment>
<feature type="region of interest" description="Disordered" evidence="1">
    <location>
        <begin position="26"/>
        <end position="100"/>
    </location>
</feature>
<dbReference type="AlphaFoldDB" id="A0ABD0LAY7"/>
<dbReference type="Proteomes" id="UP001519460">
    <property type="component" value="Unassembled WGS sequence"/>
</dbReference>
<accession>A0ABD0LAY7</accession>
<sequence>MEVHTTQRKYILLTNIIVSTHVTNNTGESLSGKVLQGKSPGDTRACQEKTRKGAGQEQVHSGVTVPNPSTLCVASPTGDSGLGSSPLPASRSVQHYKTRG</sequence>
<reference evidence="2 3" key="1">
    <citation type="journal article" date="2023" name="Sci. Data">
        <title>Genome assembly of the Korean intertidal mud-creeper Batillaria attramentaria.</title>
        <authorList>
            <person name="Patra A.K."/>
            <person name="Ho P.T."/>
            <person name="Jun S."/>
            <person name="Lee S.J."/>
            <person name="Kim Y."/>
            <person name="Won Y.J."/>
        </authorList>
    </citation>
    <scope>NUCLEOTIDE SEQUENCE [LARGE SCALE GENOMIC DNA]</scope>
    <source>
        <strain evidence="2">Wonlab-2016</strain>
    </source>
</reference>
<evidence type="ECO:0000313" key="3">
    <source>
        <dbReference type="Proteomes" id="UP001519460"/>
    </source>
</evidence>
<organism evidence="2 3">
    <name type="scientific">Batillaria attramentaria</name>
    <dbReference type="NCBI Taxonomy" id="370345"/>
    <lineage>
        <taxon>Eukaryota</taxon>
        <taxon>Metazoa</taxon>
        <taxon>Spiralia</taxon>
        <taxon>Lophotrochozoa</taxon>
        <taxon>Mollusca</taxon>
        <taxon>Gastropoda</taxon>
        <taxon>Caenogastropoda</taxon>
        <taxon>Sorbeoconcha</taxon>
        <taxon>Cerithioidea</taxon>
        <taxon>Batillariidae</taxon>
        <taxon>Batillaria</taxon>
    </lineage>
</organism>
<dbReference type="EMBL" id="JACVVK020000066">
    <property type="protein sequence ID" value="KAK7496564.1"/>
    <property type="molecule type" value="Genomic_DNA"/>
</dbReference>
<proteinExistence type="predicted"/>